<dbReference type="AlphaFoldDB" id="A0A8H1LC54"/>
<proteinExistence type="predicted"/>
<protein>
    <submittedName>
        <fullName evidence="1">Uncharacterized protein</fullName>
    </submittedName>
</protein>
<sequence length="26" mass="2983">MCGGCRTGWVFTRGSFRCRSTAYPWP</sequence>
<organism evidence="1 2">
    <name type="scientific">Streptomyces albus</name>
    <dbReference type="NCBI Taxonomy" id="1888"/>
    <lineage>
        <taxon>Bacteria</taxon>
        <taxon>Bacillati</taxon>
        <taxon>Actinomycetota</taxon>
        <taxon>Actinomycetes</taxon>
        <taxon>Kitasatosporales</taxon>
        <taxon>Streptomycetaceae</taxon>
        <taxon>Streptomyces</taxon>
    </lineage>
</organism>
<evidence type="ECO:0000313" key="2">
    <source>
        <dbReference type="Proteomes" id="UP000298111"/>
    </source>
</evidence>
<dbReference type="EMBL" id="RCIY01000065">
    <property type="protein sequence ID" value="TGG81559.1"/>
    <property type="molecule type" value="Genomic_DNA"/>
</dbReference>
<accession>A0A8H1LC54</accession>
<comment type="caution">
    <text evidence="1">The sequence shown here is derived from an EMBL/GenBank/DDBJ whole genome shotgun (WGS) entry which is preliminary data.</text>
</comment>
<reference evidence="1 2" key="1">
    <citation type="submission" date="2018-10" db="EMBL/GenBank/DDBJ databases">
        <title>Isolation of pseudouridimycin from Streptomyces albus DSM 40763.</title>
        <authorList>
            <person name="Rosenqvist P."/>
            <person name="Metsae-Ketelae M."/>
            <person name="Virta P."/>
        </authorList>
    </citation>
    <scope>NUCLEOTIDE SEQUENCE [LARGE SCALE GENOMIC DNA]</scope>
    <source>
        <strain evidence="1 2">DSM 40763</strain>
    </source>
</reference>
<evidence type="ECO:0000313" key="1">
    <source>
        <dbReference type="EMBL" id="TGG81559.1"/>
    </source>
</evidence>
<dbReference type="NCBIfam" id="TIGR01053">
    <property type="entry name" value="LSD1"/>
    <property type="match status" value="1"/>
</dbReference>
<name>A0A8H1LC54_9ACTN</name>
<dbReference type="Proteomes" id="UP000298111">
    <property type="component" value="Unassembled WGS sequence"/>
</dbReference>
<gene>
    <name evidence="1" type="ORF">D8771_19305</name>
</gene>